<feature type="compositionally biased region" description="Basic residues" evidence="1">
    <location>
        <begin position="58"/>
        <end position="71"/>
    </location>
</feature>
<reference evidence="2 3" key="1">
    <citation type="submission" date="2015-10" db="EMBL/GenBank/DDBJ databases">
        <title>The cercosporin biosynthetic gene cluster was horizontally transferred to several fungal lineages and shown to be expanded in Cercospora beticola based on microsynteny with recipient genomes.</title>
        <authorList>
            <person name="De Jonge R."/>
            <person name="Ebert M.K."/>
            <person name="Suttle J.C."/>
            <person name="Jurick Ii W.M."/>
            <person name="Secor G.A."/>
            <person name="Thomma B.P."/>
            <person name="Van De Peer Y."/>
            <person name="Bolton M.D."/>
        </authorList>
    </citation>
    <scope>NUCLEOTIDE SEQUENCE [LARGE SCALE GENOMIC DNA]</scope>
    <source>
        <strain evidence="2 3">09-40</strain>
    </source>
</reference>
<accession>A0A2G5I441</accession>
<dbReference type="EMBL" id="LKMD01000101">
    <property type="protein sequence ID" value="PIA99262.1"/>
    <property type="molecule type" value="Genomic_DNA"/>
</dbReference>
<evidence type="ECO:0000313" key="2">
    <source>
        <dbReference type="EMBL" id="PIA99262.1"/>
    </source>
</evidence>
<gene>
    <name evidence="2" type="ORF">CB0940_02546</name>
</gene>
<evidence type="ECO:0000256" key="1">
    <source>
        <dbReference type="SAM" id="MobiDB-lite"/>
    </source>
</evidence>
<dbReference type="OrthoDB" id="4147798at2759"/>
<sequence>MLLNANSSAMPPLYSYQYQYPSGGRCHPVSWQASSLPLSTTTTSVYSATSPSSPPSKANRKRIRHRSNKSRRIMRTAAAAQQLQQSTGSTHNFPPCPTSMSTLNYQPVFQREESFHSRDKRMFGGEDDDSASAMELRGPMLDVVLRLFDGVDYDDDL</sequence>
<name>A0A2G5I441_CERBT</name>
<proteinExistence type="predicted"/>
<dbReference type="AlphaFoldDB" id="A0A2G5I441"/>
<protein>
    <submittedName>
        <fullName evidence="2">Uncharacterized protein</fullName>
    </submittedName>
</protein>
<feature type="region of interest" description="Disordered" evidence="1">
    <location>
        <begin position="42"/>
        <end position="71"/>
    </location>
</feature>
<comment type="caution">
    <text evidence="2">The sequence shown here is derived from an EMBL/GenBank/DDBJ whole genome shotgun (WGS) entry which is preliminary data.</text>
</comment>
<feature type="compositionally biased region" description="Low complexity" evidence="1">
    <location>
        <begin position="42"/>
        <end position="51"/>
    </location>
</feature>
<dbReference type="Proteomes" id="UP000230605">
    <property type="component" value="Chromosome 3"/>
</dbReference>
<evidence type="ECO:0000313" key="3">
    <source>
        <dbReference type="Proteomes" id="UP000230605"/>
    </source>
</evidence>
<organism evidence="2 3">
    <name type="scientific">Cercospora beticola</name>
    <name type="common">Sugarbeet leaf spot fungus</name>
    <dbReference type="NCBI Taxonomy" id="122368"/>
    <lineage>
        <taxon>Eukaryota</taxon>
        <taxon>Fungi</taxon>
        <taxon>Dikarya</taxon>
        <taxon>Ascomycota</taxon>
        <taxon>Pezizomycotina</taxon>
        <taxon>Dothideomycetes</taxon>
        <taxon>Dothideomycetidae</taxon>
        <taxon>Mycosphaerellales</taxon>
        <taxon>Mycosphaerellaceae</taxon>
        <taxon>Cercospora</taxon>
    </lineage>
</organism>